<dbReference type="HOGENOM" id="CLU_3085387_0_0_9"/>
<gene>
    <name evidence="1" type="ORF">HMPREF1557_00748</name>
</gene>
<sequence>MLHFLEFLSKFPRFTFEANCLESRKSFNSLVGTYLFFGLISMNSIENSQQKI</sequence>
<dbReference type="Proteomes" id="UP000016617">
    <property type="component" value="Unassembled WGS sequence"/>
</dbReference>
<proteinExistence type="predicted"/>
<dbReference type="EMBL" id="AWVA01000045">
    <property type="protein sequence ID" value="ERJ77523.1"/>
    <property type="molecule type" value="Genomic_DNA"/>
</dbReference>
<accession>U2KRR4</accession>
<name>U2KRR4_9STRE</name>
<reference evidence="1 2" key="1">
    <citation type="submission" date="2013-06" db="EMBL/GenBank/DDBJ databases">
        <authorList>
            <person name="Weinstock G."/>
            <person name="Sodergren E."/>
            <person name="Lobos E.A."/>
            <person name="Fulton L."/>
            <person name="Fulton R."/>
            <person name="Courtney L."/>
            <person name="Fronick C."/>
            <person name="O'Laughlin M."/>
            <person name="Godfrey J."/>
            <person name="Wilson R.M."/>
            <person name="Miner T."/>
            <person name="Farmer C."/>
            <person name="Delehaunty K."/>
            <person name="Cordes M."/>
            <person name="Minx P."/>
            <person name="Tomlinson C."/>
            <person name="Chen J."/>
            <person name="Wollam A."/>
            <person name="Pepin K.H."/>
            <person name="Bhonagiri V."/>
            <person name="Zhang X."/>
            <person name="Warren W."/>
            <person name="Mitreva M."/>
            <person name="Mardis E.R."/>
            <person name="Wilson R.K."/>
        </authorList>
    </citation>
    <scope>NUCLEOTIDE SEQUENCE [LARGE SCALE GENOMIC DNA]</scope>
    <source>
        <strain evidence="1 2">W1703</strain>
    </source>
</reference>
<protein>
    <submittedName>
        <fullName evidence="1">Uncharacterized protein</fullName>
    </submittedName>
</protein>
<organism evidence="1 2">
    <name type="scientific">Streptococcus sobrinus W1703</name>
    <dbReference type="NCBI Taxonomy" id="1227275"/>
    <lineage>
        <taxon>Bacteria</taxon>
        <taxon>Bacillati</taxon>
        <taxon>Bacillota</taxon>
        <taxon>Bacilli</taxon>
        <taxon>Lactobacillales</taxon>
        <taxon>Streptococcaceae</taxon>
        <taxon>Streptococcus</taxon>
    </lineage>
</organism>
<evidence type="ECO:0000313" key="2">
    <source>
        <dbReference type="Proteomes" id="UP000016617"/>
    </source>
</evidence>
<comment type="caution">
    <text evidence="1">The sequence shown here is derived from an EMBL/GenBank/DDBJ whole genome shotgun (WGS) entry which is preliminary data.</text>
</comment>
<evidence type="ECO:0000313" key="1">
    <source>
        <dbReference type="EMBL" id="ERJ77523.1"/>
    </source>
</evidence>
<dbReference type="AlphaFoldDB" id="U2KRR4"/>